<keyword evidence="2" id="KW-0732">Signal</keyword>
<feature type="region of interest" description="Disordered" evidence="1">
    <location>
        <begin position="245"/>
        <end position="300"/>
    </location>
</feature>
<dbReference type="EMBL" id="JAAOZQ010000097">
    <property type="protein sequence ID" value="KAF7518649.1"/>
    <property type="molecule type" value="Genomic_DNA"/>
</dbReference>
<dbReference type="Proteomes" id="UP000701341">
    <property type="component" value="Unassembled WGS sequence"/>
</dbReference>
<dbReference type="AlphaFoldDB" id="A0A9P5KX86"/>
<keyword evidence="4" id="KW-1185">Reference proteome</keyword>
<feature type="compositionally biased region" description="Low complexity" evidence="1">
    <location>
        <begin position="181"/>
        <end position="198"/>
    </location>
</feature>
<proteinExistence type="predicted"/>
<dbReference type="OrthoDB" id="3565477at2759"/>
<feature type="compositionally biased region" description="Polar residues" evidence="1">
    <location>
        <begin position="199"/>
        <end position="212"/>
    </location>
</feature>
<evidence type="ECO:0000313" key="4">
    <source>
        <dbReference type="Proteomes" id="UP000701341"/>
    </source>
</evidence>
<feature type="compositionally biased region" description="Low complexity" evidence="1">
    <location>
        <begin position="457"/>
        <end position="474"/>
    </location>
</feature>
<evidence type="ECO:0000313" key="3">
    <source>
        <dbReference type="EMBL" id="KAF7518649.1"/>
    </source>
</evidence>
<feature type="region of interest" description="Disordered" evidence="1">
    <location>
        <begin position="181"/>
        <end position="232"/>
    </location>
</feature>
<evidence type="ECO:0000256" key="1">
    <source>
        <dbReference type="SAM" id="MobiDB-lite"/>
    </source>
</evidence>
<accession>A0A9P5KX86</accession>
<feature type="region of interest" description="Disordered" evidence="1">
    <location>
        <begin position="457"/>
        <end position="511"/>
    </location>
</feature>
<sequence length="604" mass="59791">MIALSHLMWLSHILPAVALTITVPAPTTPSSAPLSGCSSENLIKDVGFESIDLDDSVWTVLPPNGGAALDGYLHLGAEAIQSQTLLTQTVTGTIAEESYTVSFDLRQTADSGVDSPTCAVNLLLNGADVGTSTLTAGSWKTISKQWTAVSSEVDMFILIDCPNVTISGATVDVTNISFEKSCGSSTSTSISVPIKTPSGSPEATSAPLASSVSPPGHPSSEGLGSSSHVSLVSPSSTVDRITFTTTITGPANPSSSSAIESSASTPEAPASSESTALTTPASMEPTSSSPAGTPTPDMTTSTIFTTRTATITACPSTVTNCPATDKTTHITTETIVISTTVCPVEDATTTAEGSSPTGPSGNGNDYTISTILSTRTVTLTQCPATVTDCPAHDQTTHTTTETVVAGTTSVPINTAITTTAPSAVHTSSIPVQTTAIVISTETNIPTAYSVITVTGTTTTNGGVVGETGVSRVGGNASGSGVSAGEGESESEGSTSSSSSPSVSAGNNASHISSLPSITRTRISSATPSSLVGIHSATAKVSSVTASSPTNASAGAGTGIGIGSGSTTEGSNSASASPVFNGASSSTVPGILSALGAIAALALFL</sequence>
<feature type="compositionally biased region" description="Low complexity" evidence="1">
    <location>
        <begin position="218"/>
        <end position="232"/>
    </location>
</feature>
<protein>
    <recommendedName>
        <fullName evidence="5">CBM-cenC domain-containing protein</fullName>
    </recommendedName>
</protein>
<reference evidence="3" key="1">
    <citation type="submission" date="2020-02" db="EMBL/GenBank/DDBJ databases">
        <authorList>
            <person name="Lichtner F.J."/>
        </authorList>
    </citation>
    <scope>NUCLEOTIDE SEQUENCE</scope>
    <source>
        <strain evidence="3">G10</strain>
    </source>
</reference>
<organism evidence="3 4">
    <name type="scientific">Penicillium crustosum</name>
    <name type="common">Blue mold fungus</name>
    <dbReference type="NCBI Taxonomy" id="36656"/>
    <lineage>
        <taxon>Eukaryota</taxon>
        <taxon>Fungi</taxon>
        <taxon>Dikarya</taxon>
        <taxon>Ascomycota</taxon>
        <taxon>Pezizomycotina</taxon>
        <taxon>Eurotiomycetes</taxon>
        <taxon>Eurotiomycetidae</taxon>
        <taxon>Eurotiales</taxon>
        <taxon>Aspergillaceae</taxon>
        <taxon>Penicillium</taxon>
    </lineage>
</organism>
<feature type="signal peptide" evidence="2">
    <location>
        <begin position="1"/>
        <end position="18"/>
    </location>
</feature>
<evidence type="ECO:0000256" key="2">
    <source>
        <dbReference type="SAM" id="SignalP"/>
    </source>
</evidence>
<name>A0A9P5KX86_PENCR</name>
<evidence type="ECO:0008006" key="5">
    <source>
        <dbReference type="Google" id="ProtNLM"/>
    </source>
</evidence>
<feature type="chain" id="PRO_5040450677" description="CBM-cenC domain-containing protein" evidence="2">
    <location>
        <begin position="19"/>
        <end position="604"/>
    </location>
</feature>
<comment type="caution">
    <text evidence="3">The sequence shown here is derived from an EMBL/GenBank/DDBJ whole genome shotgun (WGS) entry which is preliminary data.</text>
</comment>
<gene>
    <name evidence="3" type="ORF">PCG10_010659</name>
</gene>
<feature type="compositionally biased region" description="Low complexity" evidence="1">
    <location>
        <begin position="484"/>
        <end position="509"/>
    </location>
</feature>